<gene>
    <name evidence="1" type="ORF">S06H3_59658</name>
</gene>
<name>X1Q8C7_9ZZZZ</name>
<dbReference type="EMBL" id="BARV01038793">
    <property type="protein sequence ID" value="GAI51031.1"/>
    <property type="molecule type" value="Genomic_DNA"/>
</dbReference>
<evidence type="ECO:0000313" key="1">
    <source>
        <dbReference type="EMBL" id="GAI51031.1"/>
    </source>
</evidence>
<accession>X1Q8C7</accession>
<comment type="caution">
    <text evidence="1">The sequence shown here is derived from an EMBL/GenBank/DDBJ whole genome shotgun (WGS) entry which is preliminary data.</text>
</comment>
<protein>
    <submittedName>
        <fullName evidence="1">Uncharacterized protein</fullName>
    </submittedName>
</protein>
<organism evidence="1">
    <name type="scientific">marine sediment metagenome</name>
    <dbReference type="NCBI Taxonomy" id="412755"/>
    <lineage>
        <taxon>unclassified sequences</taxon>
        <taxon>metagenomes</taxon>
        <taxon>ecological metagenomes</taxon>
    </lineage>
</organism>
<dbReference type="AlphaFoldDB" id="X1Q8C7"/>
<feature type="non-terminal residue" evidence="1">
    <location>
        <position position="55"/>
    </location>
</feature>
<proteinExistence type="predicted"/>
<sequence length="55" mass="5718">MSLQTGAMGASFITTRFRKGMAAAGKATAGIGLEKTGRAARAVGAEATRIRKTYR</sequence>
<reference evidence="1" key="1">
    <citation type="journal article" date="2014" name="Front. Microbiol.">
        <title>High frequency of phylogenetically diverse reductive dehalogenase-homologous genes in deep subseafloor sedimentary metagenomes.</title>
        <authorList>
            <person name="Kawai M."/>
            <person name="Futagami T."/>
            <person name="Toyoda A."/>
            <person name="Takaki Y."/>
            <person name="Nishi S."/>
            <person name="Hori S."/>
            <person name="Arai W."/>
            <person name="Tsubouchi T."/>
            <person name="Morono Y."/>
            <person name="Uchiyama I."/>
            <person name="Ito T."/>
            <person name="Fujiyama A."/>
            <person name="Inagaki F."/>
            <person name="Takami H."/>
        </authorList>
    </citation>
    <scope>NUCLEOTIDE SEQUENCE</scope>
    <source>
        <strain evidence="1">Expedition CK06-06</strain>
    </source>
</reference>